<dbReference type="InterPro" id="IPR033910">
    <property type="entry name" value="GluRS_core"/>
</dbReference>
<comment type="catalytic activity">
    <reaction evidence="22">
        <text>a 1,2-diacyl-sn-glycero-3-phosphoethanolamine + L-serine = a 1,2-diacyl-sn-glycero-3-phospho-L-serine + ethanolamine</text>
        <dbReference type="Rhea" id="RHEA:27606"/>
        <dbReference type="ChEBI" id="CHEBI:33384"/>
        <dbReference type="ChEBI" id="CHEBI:57262"/>
        <dbReference type="ChEBI" id="CHEBI:57603"/>
        <dbReference type="ChEBI" id="CHEBI:64612"/>
        <dbReference type="EC" id="2.7.8.29"/>
    </reaction>
</comment>
<dbReference type="InterPro" id="IPR015797">
    <property type="entry name" value="NUDIX_hydrolase-like_dom_sf"/>
</dbReference>
<feature type="transmembrane region" description="Helical" evidence="22">
    <location>
        <begin position="1257"/>
        <end position="1277"/>
    </location>
</feature>
<keyword evidence="22" id="KW-0443">Lipid metabolism</keyword>
<dbReference type="GO" id="GO:1902600">
    <property type="term" value="P:proton transmembrane transport"/>
    <property type="evidence" value="ECO:0007669"/>
    <property type="project" value="UniProtKB-KW"/>
</dbReference>
<dbReference type="Pfam" id="PF00293">
    <property type="entry name" value="NUDIX"/>
    <property type="match status" value="1"/>
</dbReference>
<evidence type="ECO:0000313" key="25">
    <source>
        <dbReference type="WBParaSite" id="TCONS_00011914.p1"/>
    </source>
</evidence>
<evidence type="ECO:0000256" key="21">
    <source>
        <dbReference type="ARBA" id="ARBA00047689"/>
    </source>
</evidence>
<keyword evidence="22" id="KW-1208">Phospholipid metabolism</keyword>
<dbReference type="NCBIfam" id="TIGR00464">
    <property type="entry name" value="gltX_bact"/>
    <property type="match status" value="1"/>
</dbReference>
<dbReference type="InterPro" id="IPR019344">
    <property type="entry name" value="F1F0-ATPsyn_F_prd"/>
</dbReference>
<dbReference type="GO" id="GO:0031966">
    <property type="term" value="C:mitochondrial membrane"/>
    <property type="evidence" value="ECO:0007669"/>
    <property type="project" value="UniProtKB-SubCell"/>
</dbReference>
<dbReference type="GO" id="GO:0106245">
    <property type="term" value="F:L-serine-phosphatidylethanolamine phosphatidyltransferase activity"/>
    <property type="evidence" value="ECO:0007669"/>
    <property type="project" value="UniProtKB-UniRule"/>
</dbReference>
<comment type="similarity">
    <text evidence="4">Belongs to the class-I aminoacyl-tRNA synthetase family. Glutamate--tRNA ligase type 1 subfamily.</text>
</comment>
<dbReference type="GO" id="GO:0004252">
    <property type="term" value="F:serine-type endopeptidase activity"/>
    <property type="evidence" value="ECO:0007669"/>
    <property type="project" value="InterPro"/>
</dbReference>
<evidence type="ECO:0000256" key="5">
    <source>
        <dbReference type="ARBA" id="ARBA00022448"/>
    </source>
</evidence>
<dbReference type="GO" id="GO:0006424">
    <property type="term" value="P:glutamyl-tRNA aminoacylation"/>
    <property type="evidence" value="ECO:0007669"/>
    <property type="project" value="InterPro"/>
</dbReference>
<evidence type="ECO:0000256" key="11">
    <source>
        <dbReference type="ARBA" id="ARBA00022840"/>
    </source>
</evidence>
<dbReference type="InterPro" id="IPR022764">
    <property type="entry name" value="Peptidase_S54_rhomboid_dom"/>
</dbReference>
<keyword evidence="5" id="KW-0813">Transport</keyword>
<feature type="transmembrane region" description="Helical" evidence="22">
    <location>
        <begin position="511"/>
        <end position="529"/>
    </location>
</feature>
<evidence type="ECO:0000256" key="6">
    <source>
        <dbReference type="ARBA" id="ARBA00022547"/>
    </source>
</evidence>
<dbReference type="GO" id="GO:0004818">
    <property type="term" value="F:glutamate-tRNA ligase activity"/>
    <property type="evidence" value="ECO:0007669"/>
    <property type="project" value="UniProtKB-EC"/>
</dbReference>
<feature type="transmembrane region" description="Helical" evidence="22">
    <location>
        <begin position="477"/>
        <end position="499"/>
    </location>
</feature>
<comment type="similarity">
    <text evidence="3">Belongs to the ATPase F chain family.</text>
</comment>
<dbReference type="InterPro" id="IPR004527">
    <property type="entry name" value="Glu-tRNA-ligase_bac/mito"/>
</dbReference>
<keyword evidence="22" id="KW-0594">Phospholipid biosynthesis</keyword>
<comment type="similarity">
    <text evidence="22">Belongs to the phosphatidyl serine synthase family.</text>
</comment>
<keyword evidence="6" id="KW-0138">CF(0)</keyword>
<comment type="catalytic activity">
    <reaction evidence="20">
        <text>tRNA(Glx) + L-glutamate + ATP = L-glutamyl-tRNA(Glx) + AMP + diphosphate</text>
        <dbReference type="Rhea" id="RHEA:18397"/>
        <dbReference type="Rhea" id="RHEA-COMP:9713"/>
        <dbReference type="Rhea" id="RHEA-COMP:9716"/>
        <dbReference type="ChEBI" id="CHEBI:29985"/>
        <dbReference type="ChEBI" id="CHEBI:30616"/>
        <dbReference type="ChEBI" id="CHEBI:33019"/>
        <dbReference type="ChEBI" id="CHEBI:78442"/>
        <dbReference type="ChEBI" id="CHEBI:78520"/>
        <dbReference type="ChEBI" id="CHEBI:456215"/>
        <dbReference type="EC" id="6.1.1.24"/>
    </reaction>
    <physiologicalReaction direction="left-to-right" evidence="20">
        <dbReference type="Rhea" id="RHEA:18398"/>
    </physiologicalReaction>
</comment>
<dbReference type="SUPFAM" id="SSF55811">
    <property type="entry name" value="Nudix"/>
    <property type="match status" value="1"/>
</dbReference>
<dbReference type="GO" id="GO:0050561">
    <property type="term" value="F:glutamate-tRNA(Gln) ligase activity"/>
    <property type="evidence" value="ECO:0007669"/>
    <property type="project" value="UniProtKB-EC"/>
</dbReference>
<dbReference type="Gene3D" id="3.40.50.620">
    <property type="entry name" value="HUPs"/>
    <property type="match status" value="1"/>
</dbReference>
<dbReference type="CDD" id="cd18888">
    <property type="entry name" value="NUDIX_ADPRase_Nudt5"/>
    <property type="match status" value="1"/>
</dbReference>
<dbReference type="InterPro" id="IPR004277">
    <property type="entry name" value="PSS"/>
</dbReference>
<dbReference type="GO" id="GO:0045259">
    <property type="term" value="C:proton-transporting ATP synthase complex"/>
    <property type="evidence" value="ECO:0007669"/>
    <property type="project" value="UniProtKB-KW"/>
</dbReference>
<dbReference type="Pfam" id="PF00749">
    <property type="entry name" value="tRNA-synt_1c"/>
    <property type="match status" value="1"/>
</dbReference>
<dbReference type="Pfam" id="PF10206">
    <property type="entry name" value="WRW"/>
    <property type="match status" value="1"/>
</dbReference>
<feature type="transmembrane region" description="Helical" evidence="22">
    <location>
        <begin position="541"/>
        <end position="563"/>
    </location>
</feature>
<keyword evidence="18" id="KW-0066">ATP synthesis</keyword>
<feature type="transmembrane region" description="Helical" evidence="22">
    <location>
        <begin position="1328"/>
        <end position="1346"/>
    </location>
</feature>
<reference evidence="25" key="1">
    <citation type="submission" date="2024-02" db="UniProtKB">
        <authorList>
            <consortium name="WormBaseParasite"/>
        </authorList>
    </citation>
    <scope>IDENTIFICATION</scope>
</reference>
<feature type="transmembrane region" description="Helical" evidence="22">
    <location>
        <begin position="259"/>
        <end position="279"/>
    </location>
</feature>
<dbReference type="InterPro" id="IPR000924">
    <property type="entry name" value="Glu/Gln-tRNA-synth"/>
</dbReference>
<dbReference type="InterPro" id="IPR035952">
    <property type="entry name" value="Rhomboid-like_sf"/>
</dbReference>
<keyword evidence="22" id="KW-0444">Lipid biosynthesis</keyword>
<dbReference type="FunFam" id="3.40.50.620:FF:000045">
    <property type="entry name" value="Glutamate--tRNA ligase, mitochondrial"/>
    <property type="match status" value="1"/>
</dbReference>
<dbReference type="SUPFAM" id="SSF52374">
    <property type="entry name" value="Nucleotidylyl transferase"/>
    <property type="match status" value="1"/>
</dbReference>
<dbReference type="Pfam" id="PF01694">
    <property type="entry name" value="Rhomboid"/>
    <property type="match status" value="1"/>
</dbReference>
<keyword evidence="10" id="KW-0375">Hydrogen ion transport</keyword>
<dbReference type="InterPro" id="IPR008925">
    <property type="entry name" value="aa_tRNA-synth_I_cd-bd_sf"/>
</dbReference>
<evidence type="ECO:0000256" key="9">
    <source>
        <dbReference type="ARBA" id="ARBA00022741"/>
    </source>
</evidence>
<evidence type="ECO:0000256" key="15">
    <source>
        <dbReference type="ARBA" id="ARBA00023128"/>
    </source>
</evidence>
<sequence>IMAFLRVPPKGAKVAPWVPELIFAPVSRAFERLGVYFYNRVISRTEIGLFDKRWNKNIHGPYCHWRYYGKPDVKLMDVKISELGAWFARREKTPGALYNEFMRNIWRVHNLYFSGPVYNNTIKTVFRFIFLFSFKKKSIMSSTSKDKLSDDEKDNGDYKRCVRFRNRLDTENVEPDNDYTNNLNSRIVPDVTVEFLYKSHTISVLVCLCFFLIYTAFMSDDSNTSVNAYKGLKAGCVLFIIVSALAFPNGPFIRPHPILWRIIFGISVLYLILLQFTVFQSFRDIKDTLKWLDPVRLQNEKLDEKEYAVNCSDITLERIWSHMDIFAVGHFLGWTMKALLIRHTIICWYISIAWEITELFFTHLLPNFAECWWDAIGLDILLCNGLGIFVGTYICKLLEMREFHWESIKSIRTTKGKFKRAVLQFTPESWLKVDWFKNTAIKRFLCVYLFVMIWLVSELNTFFLKHIFAVDTYHPLVFYRIILIGLISAPSIRQFYVFATDPRVSRLGMQAWVYCAVCALEAAICIKFGRQQFMTLELGLISLWIFILALGSFASVWLSVWWAKYSSKTKEMNVNRKLRHCYLDSSAENLSTLQDCDLKKRKPWTEERDAYHIYKITFFLQYFLIKRMVEKFIRLCSTNVRVRFAPSPTGKMHLGSLRTALFNYLFAKHHKGQFILRIEDTDQSRLIPGCEEEFEKILSDFGLYTDESPLKGGNYGSYKQSQRLDLYKEKSEELIERGHAYHCFCKPERLDLLRKNAIRLNTAPMYDGKCRSLSKEETIQKLKNGEKSVVRFKFDNKESSFYDIVYGSINQKIDEGDFIIMKSDSFPTYHFANVVDDNHMKISHVIRGMEWLSSTSKHIMLYNSLNISPPKWIHLPLITRNGEKKLSKRDKDAFVDYYTRDNGYLTLGILNFIIRNGSGIKNYDNNKLYQVIDMINNFDYNLIGKRNFMLDNDSLEHYGRLSFREADFDTQLYPEITHRFGKTIDKEYAREVVDFLKKNEESFSKLSLLDKDAPFGFFFSKTNSLNNLKNHFDLDIVEKMLSETISLDQLNIEKLREISHNNNMKYAKFFKMLRLVFIDSVNGPPLSELITFFGETEIFFIGKKCYHVVFEDIIPVRPKSHLLKALGFTLLITVGSFTIAAIVRYERTKKQLRLVVDDMEDFFKNFMTHSHKPQIQLGLHQKVIMGIIGINIIVTLLWKIPSFIPFMTTHFTNSFAQKKLCFPMLTSCFSHQSFIHLFLNMYVLWSFAPQTMREFTGVEQFCALYASAGVVSSLISLSHKAITKSPIRALGASGAILGIITYACMKMPNARIQMLFIPFFDFSAQSAVYGLLLFDIIGLLGPWKIINKKKMTNNKEEECPYILWDDKIVYEGRWLRAKQVSFKRKENGTPGIWQIAERATKPKDADVAGICVIVLIKQFRIPVKAWCIEFPAGLVDKEKESIIQAGLRELKEETGYVANKIILEPKNIQCLNPGLTDDSVQFMIVEIDGDSEINQNPKQSLEDHECLSVILIETDKIFDYLDKLEKSVQVEAFVYTLAAALKFNSFFF</sequence>
<keyword evidence="12" id="KW-0648">Protein biosynthesis</keyword>
<evidence type="ECO:0000256" key="14">
    <source>
        <dbReference type="ARBA" id="ARBA00023065"/>
    </source>
</evidence>
<keyword evidence="13 22" id="KW-1133">Transmembrane helix</keyword>
<evidence type="ECO:0000256" key="22">
    <source>
        <dbReference type="RuleBase" id="RU368094"/>
    </source>
</evidence>
<keyword evidence="7" id="KW-0436">Ligase</keyword>
<feature type="transmembrane region" description="Helical" evidence="22">
    <location>
        <begin position="440"/>
        <end position="457"/>
    </location>
</feature>
<keyword evidence="8 22" id="KW-0812">Transmembrane</keyword>
<evidence type="ECO:0000256" key="4">
    <source>
        <dbReference type="ARBA" id="ARBA00007894"/>
    </source>
</evidence>
<dbReference type="CDD" id="cd00808">
    <property type="entry name" value="GluRS_core"/>
    <property type="match status" value="1"/>
</dbReference>
<dbReference type="InterPro" id="IPR014729">
    <property type="entry name" value="Rossmann-like_a/b/a_fold"/>
</dbReference>
<dbReference type="Gene3D" id="3.90.79.10">
    <property type="entry name" value="Nucleoside Triphosphate Pyrophosphohydrolase"/>
    <property type="match status" value="1"/>
</dbReference>
<dbReference type="InterPro" id="IPR049940">
    <property type="entry name" value="GluQ/Sye"/>
</dbReference>
<evidence type="ECO:0000256" key="16">
    <source>
        <dbReference type="ARBA" id="ARBA00023136"/>
    </source>
</evidence>
<feature type="transmembrane region" description="Helical" evidence="22">
    <location>
        <begin position="346"/>
        <end position="366"/>
    </location>
</feature>
<feature type="domain" description="Nudix hydrolase" evidence="23">
    <location>
        <begin position="1354"/>
        <end position="1534"/>
    </location>
</feature>
<evidence type="ECO:0000256" key="18">
    <source>
        <dbReference type="ARBA" id="ARBA00023310"/>
    </source>
</evidence>
<dbReference type="GO" id="GO:0005789">
    <property type="term" value="C:endoplasmic reticulum membrane"/>
    <property type="evidence" value="ECO:0007669"/>
    <property type="project" value="UniProtKB-SubCell"/>
</dbReference>
<evidence type="ECO:0000256" key="20">
    <source>
        <dbReference type="ARBA" id="ARBA00047479"/>
    </source>
</evidence>
<feature type="transmembrane region" description="Helical" evidence="22">
    <location>
        <begin position="1289"/>
        <end position="1308"/>
    </location>
</feature>
<keyword evidence="9" id="KW-0547">Nucleotide-binding</keyword>
<comment type="pathway">
    <text evidence="22">Phospholipid metabolism; phosphatidylserine biosynthesis.</text>
</comment>
<dbReference type="PANTHER" id="PTHR43311:SF2">
    <property type="entry name" value="GLUTAMATE--TRNA LIGASE, MITOCHONDRIAL-RELATED"/>
    <property type="match status" value="1"/>
</dbReference>
<dbReference type="SUPFAM" id="SSF144091">
    <property type="entry name" value="Rhomboid-like"/>
    <property type="match status" value="1"/>
</dbReference>
<dbReference type="HAMAP" id="MF_00022">
    <property type="entry name" value="Glu_tRNA_synth_type1"/>
    <property type="match status" value="1"/>
</dbReference>
<dbReference type="EC" id="2.7.8.29" evidence="22"/>
<protein>
    <recommendedName>
        <fullName evidence="22">Phosphatidylserine synthase</fullName>
        <ecNumber evidence="22">2.7.8.29</ecNumber>
    </recommendedName>
    <alternativeName>
        <fullName evidence="22">Serine-exchange enzyme</fullName>
    </alternativeName>
</protein>
<evidence type="ECO:0000256" key="2">
    <source>
        <dbReference type="ARBA" id="ARBA00004325"/>
    </source>
</evidence>
<evidence type="ECO:0000256" key="1">
    <source>
        <dbReference type="ARBA" id="ARBA00004141"/>
    </source>
</evidence>
<dbReference type="AlphaFoldDB" id="A0AAF5DIB3"/>
<evidence type="ECO:0000256" key="12">
    <source>
        <dbReference type="ARBA" id="ARBA00022917"/>
    </source>
</evidence>
<dbReference type="GO" id="GO:0006754">
    <property type="term" value="P:ATP biosynthetic process"/>
    <property type="evidence" value="ECO:0007669"/>
    <property type="project" value="UniProtKB-KW"/>
</dbReference>
<comment type="subcellular location">
    <subcellularLocation>
        <location evidence="22">Endoplasmic reticulum membrane</location>
        <topology evidence="22">Multi-pass membrane protein</topology>
    </subcellularLocation>
    <subcellularLocation>
        <location evidence="1">Membrane</location>
        <topology evidence="1">Multi-pass membrane protein</topology>
    </subcellularLocation>
    <subcellularLocation>
        <location evidence="2">Mitochondrion membrane</location>
    </subcellularLocation>
</comment>
<evidence type="ECO:0000256" key="8">
    <source>
        <dbReference type="ARBA" id="ARBA00022692"/>
    </source>
</evidence>
<keyword evidence="22" id="KW-0256">Endoplasmic reticulum</keyword>
<feature type="transmembrane region" description="Helical" evidence="22">
    <location>
        <begin position="1125"/>
        <end position="1145"/>
    </location>
</feature>
<dbReference type="PRINTS" id="PR00987">
    <property type="entry name" value="TRNASYNTHGLU"/>
</dbReference>
<dbReference type="InterPro" id="IPR020058">
    <property type="entry name" value="Glu/Gln-tRNA-synth_Ib_cat-dom"/>
</dbReference>
<comment type="caution">
    <text evidence="22">Lacks conserved residue(s) required for the propagation of feature annotation.</text>
</comment>
<dbReference type="WBParaSite" id="TCONS_00011914.p1">
    <property type="protein sequence ID" value="TCONS_00011914.p1"/>
    <property type="gene ID" value="XLOC_006987"/>
</dbReference>
<organism evidence="24 25">
    <name type="scientific">Strongyloides stercoralis</name>
    <name type="common">Threadworm</name>
    <dbReference type="NCBI Taxonomy" id="6248"/>
    <lineage>
        <taxon>Eukaryota</taxon>
        <taxon>Metazoa</taxon>
        <taxon>Ecdysozoa</taxon>
        <taxon>Nematoda</taxon>
        <taxon>Chromadorea</taxon>
        <taxon>Rhabditida</taxon>
        <taxon>Tylenchina</taxon>
        <taxon>Panagrolaimomorpha</taxon>
        <taxon>Strongyloidoidea</taxon>
        <taxon>Strongyloididae</taxon>
        <taxon>Strongyloides</taxon>
    </lineage>
</organism>
<evidence type="ECO:0000256" key="19">
    <source>
        <dbReference type="ARBA" id="ARBA00047366"/>
    </source>
</evidence>
<comment type="catalytic activity">
    <reaction evidence="21">
        <text>tRNA(Gln) + L-glutamate + ATP = L-glutamyl-tRNA(Gln) + AMP + diphosphate</text>
        <dbReference type="Rhea" id="RHEA:64612"/>
        <dbReference type="Rhea" id="RHEA-COMP:9662"/>
        <dbReference type="Rhea" id="RHEA-COMP:9684"/>
        <dbReference type="ChEBI" id="CHEBI:29985"/>
        <dbReference type="ChEBI" id="CHEBI:30616"/>
        <dbReference type="ChEBI" id="CHEBI:33019"/>
        <dbReference type="ChEBI" id="CHEBI:78442"/>
        <dbReference type="ChEBI" id="CHEBI:78520"/>
        <dbReference type="ChEBI" id="CHEBI:456215"/>
    </reaction>
    <physiologicalReaction direction="left-to-right" evidence="21">
        <dbReference type="Rhea" id="RHEA:64613"/>
    </physiologicalReaction>
</comment>
<dbReference type="Gene3D" id="1.20.1540.10">
    <property type="entry name" value="Rhomboid-like"/>
    <property type="match status" value="1"/>
</dbReference>
<comment type="catalytic activity">
    <reaction evidence="19">
        <text>tRNA(Glu) + L-glutamate + ATP = L-glutamyl-tRNA(Glu) + AMP + diphosphate</text>
        <dbReference type="Rhea" id="RHEA:23540"/>
        <dbReference type="Rhea" id="RHEA-COMP:9663"/>
        <dbReference type="Rhea" id="RHEA-COMP:9680"/>
        <dbReference type="ChEBI" id="CHEBI:29985"/>
        <dbReference type="ChEBI" id="CHEBI:30616"/>
        <dbReference type="ChEBI" id="CHEBI:33019"/>
        <dbReference type="ChEBI" id="CHEBI:78442"/>
        <dbReference type="ChEBI" id="CHEBI:78520"/>
        <dbReference type="ChEBI" id="CHEBI:456215"/>
        <dbReference type="EC" id="6.1.1.17"/>
    </reaction>
    <physiologicalReaction direction="left-to-right" evidence="19">
        <dbReference type="Rhea" id="RHEA:23541"/>
    </physiologicalReaction>
</comment>
<feature type="transmembrane region" description="Helical" evidence="22">
    <location>
        <begin position="229"/>
        <end position="247"/>
    </location>
</feature>
<evidence type="ECO:0000256" key="7">
    <source>
        <dbReference type="ARBA" id="ARBA00022598"/>
    </source>
</evidence>
<dbReference type="InterPro" id="IPR000086">
    <property type="entry name" value="NUDIX_hydrolase_dom"/>
</dbReference>
<evidence type="ECO:0000256" key="3">
    <source>
        <dbReference type="ARBA" id="ARBA00005895"/>
    </source>
</evidence>
<keyword evidence="17" id="KW-0030">Aminoacyl-tRNA synthetase</keyword>
<comment type="function">
    <text evidence="22">Catalyzes a base-exchange reaction in which the polar head group of phosphatidylethanolamine (PE) is replaced by L-serine.</text>
</comment>
<evidence type="ECO:0000256" key="10">
    <source>
        <dbReference type="ARBA" id="ARBA00022781"/>
    </source>
</evidence>
<accession>A0AAF5DIB3</accession>
<proteinExistence type="inferred from homology"/>
<dbReference type="GO" id="GO:0006659">
    <property type="term" value="P:phosphatidylserine biosynthetic process"/>
    <property type="evidence" value="ECO:0007669"/>
    <property type="project" value="UniProtKB-UniRule"/>
</dbReference>
<dbReference type="GO" id="GO:0008270">
    <property type="term" value="F:zinc ion binding"/>
    <property type="evidence" value="ECO:0007669"/>
    <property type="project" value="InterPro"/>
</dbReference>
<dbReference type="Pfam" id="PF03034">
    <property type="entry name" value="PSS"/>
    <property type="match status" value="1"/>
</dbReference>
<dbReference type="GO" id="GO:0000049">
    <property type="term" value="F:tRNA binding"/>
    <property type="evidence" value="ECO:0007669"/>
    <property type="project" value="InterPro"/>
</dbReference>
<evidence type="ECO:0000259" key="23">
    <source>
        <dbReference type="PROSITE" id="PS51462"/>
    </source>
</evidence>
<keyword evidence="11" id="KW-0067">ATP-binding</keyword>
<keyword evidence="16 22" id="KW-0472">Membrane</keyword>
<feature type="transmembrane region" description="Helical" evidence="22">
    <location>
        <begin position="372"/>
        <end position="395"/>
    </location>
</feature>
<dbReference type="Proteomes" id="UP000035681">
    <property type="component" value="Unplaced"/>
</dbReference>
<evidence type="ECO:0000256" key="13">
    <source>
        <dbReference type="ARBA" id="ARBA00022989"/>
    </source>
</evidence>
<keyword evidence="24" id="KW-1185">Reference proteome</keyword>
<feature type="transmembrane region" description="Helical" evidence="22">
    <location>
        <begin position="195"/>
        <end position="217"/>
    </location>
</feature>
<dbReference type="SUPFAM" id="SSF48163">
    <property type="entry name" value="An anticodon-binding domain of class I aminoacyl-tRNA synthetases"/>
    <property type="match status" value="1"/>
</dbReference>
<dbReference type="GO" id="GO:0005524">
    <property type="term" value="F:ATP binding"/>
    <property type="evidence" value="ECO:0007669"/>
    <property type="project" value="UniProtKB-KW"/>
</dbReference>
<keyword evidence="14" id="KW-0406">Ion transport</keyword>
<feature type="transmembrane region" description="Helical" evidence="22">
    <location>
        <begin position="1183"/>
        <end position="1200"/>
    </location>
</feature>
<name>A0AAF5DIB3_STRER</name>
<dbReference type="PANTHER" id="PTHR43311">
    <property type="entry name" value="GLUTAMATE--TRNA LIGASE"/>
    <property type="match status" value="1"/>
</dbReference>
<dbReference type="PROSITE" id="PS51462">
    <property type="entry name" value="NUDIX"/>
    <property type="match status" value="1"/>
</dbReference>
<keyword evidence="22" id="KW-0808">Transferase</keyword>
<keyword evidence="15" id="KW-0496">Mitochondrion</keyword>
<evidence type="ECO:0000313" key="24">
    <source>
        <dbReference type="Proteomes" id="UP000035681"/>
    </source>
</evidence>
<evidence type="ECO:0000256" key="17">
    <source>
        <dbReference type="ARBA" id="ARBA00023146"/>
    </source>
</evidence>